<dbReference type="RefSeq" id="WP_209402554.1">
    <property type="nucleotide sequence ID" value="NZ_JAGIYQ010000002.1"/>
</dbReference>
<dbReference type="EMBL" id="JAGIYQ010000002">
    <property type="protein sequence ID" value="MBP0724234.1"/>
    <property type="molecule type" value="Genomic_DNA"/>
</dbReference>
<dbReference type="PROSITE" id="PS51782">
    <property type="entry name" value="LYSM"/>
    <property type="match status" value="1"/>
</dbReference>
<dbReference type="Proteomes" id="UP000682134">
    <property type="component" value="Unassembled WGS sequence"/>
</dbReference>
<gene>
    <name evidence="4" type="ORF">J5Y03_03430</name>
</gene>
<dbReference type="Gene3D" id="3.10.350.10">
    <property type="entry name" value="LysM domain"/>
    <property type="match status" value="1"/>
</dbReference>
<name>A0A940SIV5_9BACI</name>
<evidence type="ECO:0000259" key="3">
    <source>
        <dbReference type="PROSITE" id="PS51782"/>
    </source>
</evidence>
<sequence>MSDYQAKKLRKSLQPNAEYSEVEQKQLDLLKLPPRSVSMKEKEEKNRPWWKLKYPLIRLLVVLFILLPGSFLYYIYHKSGEIVGNNDGLKVPSKKFEKVIVETNNETQLNVKNDSKKQTEINNANSNKNTKPNSETQNKQKIIIHIVGPGETLYSIAMKYYQTRNGEKVIQEQNHLNTYEVSTGQKLLIPMDQELKK</sequence>
<evidence type="ECO:0000256" key="1">
    <source>
        <dbReference type="SAM" id="MobiDB-lite"/>
    </source>
</evidence>
<evidence type="ECO:0000313" key="4">
    <source>
        <dbReference type="EMBL" id="MBP0724234.1"/>
    </source>
</evidence>
<evidence type="ECO:0000313" key="5">
    <source>
        <dbReference type="Proteomes" id="UP000682134"/>
    </source>
</evidence>
<dbReference type="InterPro" id="IPR036779">
    <property type="entry name" value="LysM_dom_sf"/>
</dbReference>
<protein>
    <submittedName>
        <fullName evidence="4">LysM peptidoglycan-binding domain-containing protein</fullName>
    </submittedName>
</protein>
<dbReference type="InterPro" id="IPR018392">
    <property type="entry name" value="LysM"/>
</dbReference>
<dbReference type="CDD" id="cd00118">
    <property type="entry name" value="LysM"/>
    <property type="match status" value="1"/>
</dbReference>
<dbReference type="SMART" id="SM00257">
    <property type="entry name" value="LysM"/>
    <property type="match status" value="1"/>
</dbReference>
<feature type="region of interest" description="Disordered" evidence="1">
    <location>
        <begin position="110"/>
        <end position="137"/>
    </location>
</feature>
<organism evidence="4 5">
    <name type="scientific">Gottfriedia endophytica</name>
    <dbReference type="NCBI Taxonomy" id="2820819"/>
    <lineage>
        <taxon>Bacteria</taxon>
        <taxon>Bacillati</taxon>
        <taxon>Bacillota</taxon>
        <taxon>Bacilli</taxon>
        <taxon>Bacillales</taxon>
        <taxon>Bacillaceae</taxon>
        <taxon>Gottfriedia</taxon>
    </lineage>
</organism>
<feature type="compositionally biased region" description="Low complexity" evidence="1">
    <location>
        <begin position="122"/>
        <end position="134"/>
    </location>
</feature>
<feature type="domain" description="LysM" evidence="3">
    <location>
        <begin position="143"/>
        <end position="189"/>
    </location>
</feature>
<keyword evidence="2" id="KW-1133">Transmembrane helix</keyword>
<dbReference type="SUPFAM" id="SSF54106">
    <property type="entry name" value="LysM domain"/>
    <property type="match status" value="1"/>
</dbReference>
<comment type="caution">
    <text evidence="4">The sequence shown here is derived from an EMBL/GenBank/DDBJ whole genome shotgun (WGS) entry which is preliminary data.</text>
</comment>
<evidence type="ECO:0000256" key="2">
    <source>
        <dbReference type="SAM" id="Phobius"/>
    </source>
</evidence>
<accession>A0A940SIV5</accession>
<keyword evidence="2" id="KW-0812">Transmembrane</keyword>
<reference evidence="4" key="1">
    <citation type="submission" date="2021-04" db="EMBL/GenBank/DDBJ databases">
        <title>Genome seq and assembly of Bacillus sp.</title>
        <authorList>
            <person name="Chhetri G."/>
        </authorList>
    </citation>
    <scope>NUCLEOTIDE SEQUENCE</scope>
    <source>
        <strain evidence="4">RG28</strain>
    </source>
</reference>
<dbReference type="Pfam" id="PF01476">
    <property type="entry name" value="LysM"/>
    <property type="match status" value="1"/>
</dbReference>
<proteinExistence type="predicted"/>
<feature type="transmembrane region" description="Helical" evidence="2">
    <location>
        <begin position="56"/>
        <end position="76"/>
    </location>
</feature>
<keyword evidence="5" id="KW-1185">Reference proteome</keyword>
<dbReference type="AlphaFoldDB" id="A0A940SIV5"/>
<keyword evidence="2" id="KW-0472">Membrane</keyword>